<feature type="transmembrane region" description="Helical" evidence="9">
    <location>
        <begin position="101"/>
        <end position="123"/>
    </location>
</feature>
<keyword evidence="7 9" id="KW-0472">Membrane</keyword>
<keyword evidence="2 9" id="KW-0813">Transport</keyword>
<dbReference type="AlphaFoldDB" id="H9C4Q1"/>
<gene>
    <name evidence="9" type="primary">inx</name>
</gene>
<evidence type="ECO:0000256" key="1">
    <source>
        <dbReference type="ARBA" id="ARBA00004651"/>
    </source>
</evidence>
<dbReference type="PANTHER" id="PTHR11893">
    <property type="entry name" value="INNEXIN"/>
    <property type="match status" value="1"/>
</dbReference>
<evidence type="ECO:0000256" key="7">
    <source>
        <dbReference type="ARBA" id="ARBA00023136"/>
    </source>
</evidence>
<reference evidence="10" key="1">
    <citation type="journal article" date="2012" name="Dev. Genes Evol.">
        <title>The medicinal leech genome encodes 21 innexin genes: different combinations are expressed by identified central neurons.</title>
        <authorList>
            <person name="Kandarian B."/>
            <person name="Sethi J."/>
            <person name="Wu A."/>
            <person name="Baker M."/>
            <person name="Yazdani N."/>
            <person name="Kym E."/>
            <person name="Sanchez A."/>
            <person name="Edsall L."/>
            <person name="Gaasterland T."/>
            <person name="Macagno E."/>
        </authorList>
    </citation>
    <scope>NUCLEOTIDE SEQUENCE</scope>
</reference>
<evidence type="ECO:0000313" key="10">
    <source>
        <dbReference type="EMBL" id="AFC34062.1"/>
    </source>
</evidence>
<evidence type="ECO:0000256" key="9">
    <source>
        <dbReference type="RuleBase" id="RU010713"/>
    </source>
</evidence>
<comment type="subcellular location">
    <subcellularLocation>
        <location evidence="1 9">Cell membrane</location>
        <topology evidence="1 9">Multi-pass membrane protein</topology>
    </subcellularLocation>
</comment>
<keyword evidence="8 9" id="KW-0407">Ion channel</keyword>
<dbReference type="PANTHER" id="PTHR11893:SF36">
    <property type="entry name" value="INNEXIN-5"/>
    <property type="match status" value="1"/>
</dbReference>
<dbReference type="PRINTS" id="PR01262">
    <property type="entry name" value="INNEXIN"/>
</dbReference>
<evidence type="ECO:0000256" key="8">
    <source>
        <dbReference type="ARBA" id="ARBA00023303"/>
    </source>
</evidence>
<evidence type="ECO:0000256" key="2">
    <source>
        <dbReference type="ARBA" id="ARBA00022448"/>
    </source>
</evidence>
<dbReference type="GO" id="GO:0005921">
    <property type="term" value="C:gap junction"/>
    <property type="evidence" value="ECO:0007669"/>
    <property type="project" value="UniProtKB-UniRule"/>
</dbReference>
<accession>H9C4Q1</accession>
<protein>
    <recommendedName>
        <fullName evidence="9">Innexin</fullName>
    </recommendedName>
</protein>
<name>H9C4Q1_9ANNE</name>
<keyword evidence="3" id="KW-1003">Cell membrane</keyword>
<dbReference type="Pfam" id="PF00876">
    <property type="entry name" value="Innexin"/>
    <property type="match status" value="1"/>
</dbReference>
<sequence>MATLVKVVLNLAKGEERLDDTITDRLNHVTTSAILVVMAVLVSTKQYVGDPIECWCPKEFTKNQVEYADSFCWIRGTYYVPFEREDMPSVYGRGRTPTVTYYQWVPLILLVQSFLFSLPSLFWRGMQAKSGFDASNFIDYGRKVSSPKVKNDIRGTLLDHMTLQLERYLKYGNPQSKTKAGSFTISMKHLFTRTCFRFFGHRRLNYFCTLQLATKFFYLVNSVGQIFLLDYLLNMKFHTYGSDILSSLTLGSGSNRELVRHQETRFPKVTMCDFKVRRLGAVHNYSIQCALTVNLFNEKVFLILWLWMVFISAANFFSLFRWSLRNLMGGERYGYIKNLLLISGLIEPIKKKAKTRDFFLLPNDLNFNNSNSINNYISKNKRTVSTDSSVKFSKYQIAADDRKEEFGEEESSGGRSSAGPERRLLVGFVGYHLGPDGVLLLQLLNQATDTIVVMEMLERLWVNFREKYESVCSQARSGR</sequence>
<evidence type="ECO:0000256" key="5">
    <source>
        <dbReference type="ARBA" id="ARBA00022989"/>
    </source>
</evidence>
<dbReference type="EMBL" id="JQ231007">
    <property type="protein sequence ID" value="AFC34062.1"/>
    <property type="molecule type" value="mRNA"/>
</dbReference>
<evidence type="ECO:0000256" key="6">
    <source>
        <dbReference type="ARBA" id="ARBA00023065"/>
    </source>
</evidence>
<keyword evidence="6 9" id="KW-0406">Ion transport</keyword>
<comment type="similarity">
    <text evidence="9">Belongs to the pannexin family.</text>
</comment>
<dbReference type="GO" id="GO:0034220">
    <property type="term" value="P:monoatomic ion transmembrane transport"/>
    <property type="evidence" value="ECO:0007669"/>
    <property type="project" value="UniProtKB-KW"/>
</dbReference>
<comment type="function">
    <text evidence="9">Structural component of the gap junctions.</text>
</comment>
<organism evidence="10">
    <name type="scientific">Hirudo verbana</name>
    <dbReference type="NCBI Taxonomy" id="311461"/>
    <lineage>
        <taxon>Eukaryota</taxon>
        <taxon>Metazoa</taxon>
        <taxon>Spiralia</taxon>
        <taxon>Lophotrochozoa</taxon>
        <taxon>Annelida</taxon>
        <taxon>Clitellata</taxon>
        <taxon>Hirudinea</taxon>
        <taxon>Hirudinida</taxon>
        <taxon>Hirudiniformes</taxon>
        <taxon>Hirudinidae</taxon>
        <taxon>Hirudo</taxon>
    </lineage>
</organism>
<evidence type="ECO:0000256" key="3">
    <source>
        <dbReference type="ARBA" id="ARBA00022475"/>
    </source>
</evidence>
<evidence type="ECO:0000256" key="4">
    <source>
        <dbReference type="ARBA" id="ARBA00022692"/>
    </source>
</evidence>
<comment type="caution">
    <text evidence="9">Lacks conserved residue(s) required for the propagation of feature annotation.</text>
</comment>
<proteinExistence type="evidence at transcript level"/>
<feature type="transmembrane region" description="Helical" evidence="9">
    <location>
        <begin position="300"/>
        <end position="320"/>
    </location>
</feature>
<dbReference type="GO" id="GO:0005886">
    <property type="term" value="C:plasma membrane"/>
    <property type="evidence" value="ECO:0007669"/>
    <property type="project" value="UniProtKB-SubCell"/>
</dbReference>
<keyword evidence="4 9" id="KW-0812">Transmembrane</keyword>
<dbReference type="PROSITE" id="PS51013">
    <property type="entry name" value="PANNEXIN"/>
    <property type="match status" value="1"/>
</dbReference>
<keyword evidence="5 9" id="KW-1133">Transmembrane helix</keyword>
<feature type="transmembrane region" description="Helical" evidence="9">
    <location>
        <begin position="206"/>
        <end position="228"/>
    </location>
</feature>
<dbReference type="InterPro" id="IPR000990">
    <property type="entry name" value="Innexin"/>
</dbReference>